<evidence type="ECO:0000313" key="1">
    <source>
        <dbReference type="EMBL" id="VVE23646.1"/>
    </source>
</evidence>
<organism evidence="1 2">
    <name type="scientific">Pandoraea nosoerga</name>
    <dbReference type="NCBI Taxonomy" id="2508296"/>
    <lineage>
        <taxon>Bacteria</taxon>
        <taxon>Pseudomonadati</taxon>
        <taxon>Pseudomonadota</taxon>
        <taxon>Betaproteobacteria</taxon>
        <taxon>Burkholderiales</taxon>
        <taxon>Burkholderiaceae</taxon>
        <taxon>Pandoraea</taxon>
    </lineage>
</organism>
<dbReference type="EMBL" id="CABPSC010000013">
    <property type="protein sequence ID" value="VVE23646.1"/>
    <property type="molecule type" value="Genomic_DNA"/>
</dbReference>
<name>A0A5E4WKQ8_9BURK</name>
<protein>
    <submittedName>
        <fullName evidence="1">Uncharacterized protein</fullName>
    </submittedName>
</protein>
<dbReference type="Proteomes" id="UP000367825">
    <property type="component" value="Unassembled WGS sequence"/>
</dbReference>
<gene>
    <name evidence="1" type="ORF">PNO31109_03263</name>
</gene>
<sequence>MKTATLCGVAVFFRPNAAVFVCYFCVVFPRRIPASYSRVVRHRAFAPLARVWQFRHCHGFVKERR</sequence>
<keyword evidence="2" id="KW-1185">Reference proteome</keyword>
<reference evidence="1 2" key="1">
    <citation type="submission" date="2019-08" db="EMBL/GenBank/DDBJ databases">
        <authorList>
            <person name="Peeters C."/>
        </authorList>
    </citation>
    <scope>NUCLEOTIDE SEQUENCE [LARGE SCALE GENOMIC DNA]</scope>
    <source>
        <strain evidence="1 2">LMG 31109</strain>
    </source>
</reference>
<evidence type="ECO:0000313" key="2">
    <source>
        <dbReference type="Proteomes" id="UP000367825"/>
    </source>
</evidence>
<proteinExistence type="predicted"/>
<dbReference type="AlphaFoldDB" id="A0A5E4WKQ8"/>
<accession>A0A5E4WKQ8</accession>